<keyword evidence="1" id="KW-0472">Membrane</keyword>
<dbReference type="AlphaFoldDB" id="A0A368V5Z0"/>
<evidence type="ECO:0000256" key="1">
    <source>
        <dbReference type="SAM" id="Phobius"/>
    </source>
</evidence>
<accession>A0A368V5Z0</accession>
<dbReference type="EMBL" id="QNSA01000003">
    <property type="protein sequence ID" value="RBP75693.1"/>
    <property type="molecule type" value="Genomic_DNA"/>
</dbReference>
<feature type="transmembrane region" description="Helical" evidence="1">
    <location>
        <begin position="48"/>
        <end position="69"/>
    </location>
</feature>
<evidence type="ECO:0000313" key="4">
    <source>
        <dbReference type="Proteomes" id="UP000252795"/>
    </source>
</evidence>
<reference evidence="3 4" key="1">
    <citation type="submission" date="2018-07" db="EMBL/GenBank/DDBJ databases">
        <title>Freshwater and sediment microbial communities from various areas in North America, analyzing microbe dynamics in response to fracking.</title>
        <authorList>
            <person name="Lamendella R."/>
        </authorList>
    </citation>
    <scope>NUCLEOTIDE SEQUENCE [LARGE SCALE GENOMIC DNA]</scope>
    <source>
        <strain evidence="3 4">114E</strain>
        <strain evidence="2 5">114E_o</strain>
    </source>
</reference>
<protein>
    <submittedName>
        <fullName evidence="3">Uncharacterized protein</fullName>
    </submittedName>
</protein>
<keyword evidence="1" id="KW-1133">Transmembrane helix</keyword>
<sequence>MYLGGAGTIAKNLGGFVVYVLFACLLVAPLFVAFGFMEGWREEFNSNLLYMVYFLLLFVLAAAPGGLYFKKHYLNTLRKLGYFAKRR</sequence>
<gene>
    <name evidence="3" type="ORF">DET51_103295</name>
    <name evidence="2" type="ORF">DET64_103295</name>
</gene>
<keyword evidence="1" id="KW-0812">Transmembrane</keyword>
<evidence type="ECO:0000313" key="2">
    <source>
        <dbReference type="EMBL" id="RBP75693.1"/>
    </source>
</evidence>
<organism evidence="3 4">
    <name type="scientific">Marinobacter nauticus</name>
    <name type="common">Marinobacter hydrocarbonoclasticus</name>
    <name type="synonym">Marinobacter aquaeolei</name>
    <dbReference type="NCBI Taxonomy" id="2743"/>
    <lineage>
        <taxon>Bacteria</taxon>
        <taxon>Pseudomonadati</taxon>
        <taxon>Pseudomonadota</taxon>
        <taxon>Gammaproteobacteria</taxon>
        <taxon>Pseudomonadales</taxon>
        <taxon>Marinobacteraceae</taxon>
        <taxon>Marinobacter</taxon>
    </lineage>
</organism>
<evidence type="ECO:0000313" key="3">
    <source>
        <dbReference type="EMBL" id="RCW36502.1"/>
    </source>
</evidence>
<dbReference type="EMBL" id="QPJB01000003">
    <property type="protein sequence ID" value="RCW36502.1"/>
    <property type="molecule type" value="Genomic_DNA"/>
</dbReference>
<name>A0A368V5Z0_MARNT</name>
<keyword evidence="5" id="KW-1185">Reference proteome</keyword>
<feature type="transmembrane region" description="Helical" evidence="1">
    <location>
        <begin position="12"/>
        <end position="36"/>
    </location>
</feature>
<comment type="caution">
    <text evidence="3">The sequence shown here is derived from an EMBL/GenBank/DDBJ whole genome shotgun (WGS) entry which is preliminary data.</text>
</comment>
<dbReference type="Proteomes" id="UP000252795">
    <property type="component" value="Unassembled WGS sequence"/>
</dbReference>
<dbReference type="Proteomes" id="UP000253065">
    <property type="component" value="Unassembled WGS sequence"/>
</dbReference>
<evidence type="ECO:0000313" key="5">
    <source>
        <dbReference type="Proteomes" id="UP000253065"/>
    </source>
</evidence>
<proteinExistence type="predicted"/>